<comment type="pathway">
    <text evidence="1">Cofactor biosynthesis; ubiquinone biosynthesis.</text>
</comment>
<dbReference type="Proteomes" id="UP000256845">
    <property type="component" value="Unassembled WGS sequence"/>
</dbReference>
<dbReference type="PANTHER" id="PTHR21427:SF19">
    <property type="entry name" value="UBIQUINONE BIOSYNTHESIS PROTEIN COQ9, MITOCHONDRIAL"/>
    <property type="match status" value="1"/>
</dbReference>
<organism evidence="8 9">
    <name type="scientific">Aestuariispira insulae</name>
    <dbReference type="NCBI Taxonomy" id="1461337"/>
    <lineage>
        <taxon>Bacteria</taxon>
        <taxon>Pseudomonadati</taxon>
        <taxon>Pseudomonadota</taxon>
        <taxon>Alphaproteobacteria</taxon>
        <taxon>Rhodospirillales</taxon>
        <taxon>Kiloniellaceae</taxon>
        <taxon>Aestuariispira</taxon>
    </lineage>
</organism>
<keyword evidence="9" id="KW-1185">Reference proteome</keyword>
<evidence type="ECO:0000256" key="2">
    <source>
        <dbReference type="ARBA" id="ARBA00010766"/>
    </source>
</evidence>
<dbReference type="RefSeq" id="WP_115935222.1">
    <property type="nucleotide sequence ID" value="NZ_QRDW01000001.1"/>
</dbReference>
<proteinExistence type="inferred from homology"/>
<reference evidence="8 9" key="1">
    <citation type="submission" date="2018-07" db="EMBL/GenBank/DDBJ databases">
        <title>Genomic Encyclopedia of Type Strains, Phase III (KMG-III): the genomes of soil and plant-associated and newly described type strains.</title>
        <authorList>
            <person name="Whitman W."/>
        </authorList>
    </citation>
    <scope>NUCLEOTIDE SEQUENCE [LARGE SCALE GENOMIC DNA]</scope>
    <source>
        <strain evidence="8 9">CECT 8488</strain>
    </source>
</reference>
<feature type="domain" description="COQ9 C-terminal" evidence="7">
    <location>
        <begin position="126"/>
        <end position="193"/>
    </location>
</feature>
<keyword evidence="5" id="KW-0446">Lipid-binding</keyword>
<evidence type="ECO:0000313" key="9">
    <source>
        <dbReference type="Proteomes" id="UP000256845"/>
    </source>
</evidence>
<dbReference type="GO" id="GO:0006744">
    <property type="term" value="P:ubiquinone biosynthetic process"/>
    <property type="evidence" value="ECO:0007669"/>
    <property type="project" value="UniProtKB-KW"/>
</dbReference>
<comment type="function">
    <text evidence="6">Membrane-associated protein that warps the membrane surface to access and bind aromatic isoprenes with high specificity, including ubiquinone (CoQ) isoprene intermediates and presents them directly to COQ7, therefore facilitating the COQ7-mediated hydroxylase step. Participates in the biosynthesis of coenzyme Q, also named ubiquinone, an essential lipid-soluble electron transporter for aerobic cellular respiration.</text>
</comment>
<dbReference type="InterPro" id="IPR012762">
    <property type="entry name" value="Ubiq_biosynth_COQ9"/>
</dbReference>
<evidence type="ECO:0000256" key="6">
    <source>
        <dbReference type="ARBA" id="ARBA00058104"/>
    </source>
</evidence>
<keyword evidence="4" id="KW-0809">Transit peptide</keyword>
<evidence type="ECO:0000256" key="5">
    <source>
        <dbReference type="ARBA" id="ARBA00023121"/>
    </source>
</evidence>
<protein>
    <submittedName>
        <fullName evidence="8">Ubiquinone biosynthesis protein COQ9</fullName>
    </submittedName>
</protein>
<evidence type="ECO:0000256" key="4">
    <source>
        <dbReference type="ARBA" id="ARBA00022946"/>
    </source>
</evidence>
<accession>A0A3D9HXA9</accession>
<dbReference type="NCBIfam" id="TIGR02396">
    <property type="entry name" value="diverge_rpsU"/>
    <property type="match status" value="1"/>
</dbReference>
<evidence type="ECO:0000256" key="1">
    <source>
        <dbReference type="ARBA" id="ARBA00004749"/>
    </source>
</evidence>
<keyword evidence="8" id="KW-0830">Ubiquinone</keyword>
<sequence length="232" mass="26181">MATKTDRQVDEIAALRDRLIDAAVEHVPFDGWGREALALAADDIGIDLDTASRHFPGGARDMISWHSQMADRRMLAALEAGGLKEMKIRDRIKCAVKTRLDQNQEQKEAIRKALSFLSMPGNTVLATKLLYRTVDDMWFAAGDTSTDWNFYTKRSLLSGVYSSTLLYWLADHSEDHKDTWAFLDRRIENVMQVPKLTGAVSKVACWLPRRFGAVKAFRAGARSEMRGRGRFA</sequence>
<dbReference type="PANTHER" id="PTHR21427">
    <property type="entry name" value="UBIQUINONE BIOSYNTHESIS PROTEIN COQ9, MITOCHONDRIAL"/>
    <property type="match status" value="1"/>
</dbReference>
<comment type="caution">
    <text evidence="8">The sequence shown here is derived from an EMBL/GenBank/DDBJ whole genome shotgun (WGS) entry which is preliminary data.</text>
</comment>
<dbReference type="EMBL" id="QRDW01000001">
    <property type="protein sequence ID" value="RED54143.1"/>
    <property type="molecule type" value="Genomic_DNA"/>
</dbReference>
<dbReference type="GO" id="GO:0008289">
    <property type="term" value="F:lipid binding"/>
    <property type="evidence" value="ECO:0007669"/>
    <property type="project" value="UniProtKB-KW"/>
</dbReference>
<evidence type="ECO:0000313" key="8">
    <source>
        <dbReference type="EMBL" id="RED54143.1"/>
    </source>
</evidence>
<dbReference type="Pfam" id="PF08511">
    <property type="entry name" value="COQ9"/>
    <property type="match status" value="1"/>
</dbReference>
<evidence type="ECO:0000256" key="3">
    <source>
        <dbReference type="ARBA" id="ARBA00022688"/>
    </source>
</evidence>
<dbReference type="Gene3D" id="1.10.357.10">
    <property type="entry name" value="Tetracycline Repressor, domain 2"/>
    <property type="match status" value="1"/>
</dbReference>
<dbReference type="AlphaFoldDB" id="A0A3D9HXA9"/>
<keyword evidence="3" id="KW-0831">Ubiquinone biosynthesis</keyword>
<comment type="similarity">
    <text evidence="2">Belongs to the COQ9 family.</text>
</comment>
<name>A0A3D9HXA9_9PROT</name>
<evidence type="ECO:0000259" key="7">
    <source>
        <dbReference type="Pfam" id="PF08511"/>
    </source>
</evidence>
<dbReference type="InterPro" id="IPR013718">
    <property type="entry name" value="COQ9_C"/>
</dbReference>
<dbReference type="OrthoDB" id="7201143at2"/>
<gene>
    <name evidence="8" type="ORF">DFP90_101946</name>
</gene>